<evidence type="ECO:0000313" key="3">
    <source>
        <dbReference type="Proteomes" id="UP000636793"/>
    </source>
</evidence>
<evidence type="ECO:0000256" key="1">
    <source>
        <dbReference type="SAM" id="Phobius"/>
    </source>
</evidence>
<feature type="transmembrane region" description="Helical" evidence="1">
    <location>
        <begin position="65"/>
        <end position="98"/>
    </location>
</feature>
<evidence type="ECO:0000313" key="2">
    <source>
        <dbReference type="EMBL" id="GGB39417.1"/>
    </source>
</evidence>
<comment type="caution">
    <text evidence="2">The sequence shown here is derived from an EMBL/GenBank/DDBJ whole genome shotgun (WGS) entry which is preliminary data.</text>
</comment>
<feature type="transmembrane region" description="Helical" evidence="1">
    <location>
        <begin position="35"/>
        <end position="53"/>
    </location>
</feature>
<proteinExistence type="predicted"/>
<keyword evidence="1" id="KW-0812">Transmembrane</keyword>
<dbReference type="EMBL" id="BMHI01000005">
    <property type="protein sequence ID" value="GGB39417.1"/>
    <property type="molecule type" value="Genomic_DNA"/>
</dbReference>
<protein>
    <submittedName>
        <fullName evidence="2">Uncharacterized protein</fullName>
    </submittedName>
</protein>
<keyword evidence="3" id="KW-1185">Reference proteome</keyword>
<reference evidence="2" key="1">
    <citation type="journal article" date="2014" name="Int. J. Syst. Evol. Microbiol.">
        <title>Complete genome sequence of Corynebacterium casei LMG S-19264T (=DSM 44701T), isolated from a smear-ripened cheese.</title>
        <authorList>
            <consortium name="US DOE Joint Genome Institute (JGI-PGF)"/>
            <person name="Walter F."/>
            <person name="Albersmeier A."/>
            <person name="Kalinowski J."/>
            <person name="Ruckert C."/>
        </authorList>
    </citation>
    <scope>NUCLEOTIDE SEQUENCE</scope>
    <source>
        <strain evidence="2">CGMCC 1.15085</strain>
    </source>
</reference>
<keyword evidence="1" id="KW-0472">Membrane</keyword>
<accession>A0A916TDH3</accession>
<organism evidence="2 3">
    <name type="scientific">Flexivirga endophytica</name>
    <dbReference type="NCBI Taxonomy" id="1849103"/>
    <lineage>
        <taxon>Bacteria</taxon>
        <taxon>Bacillati</taxon>
        <taxon>Actinomycetota</taxon>
        <taxon>Actinomycetes</taxon>
        <taxon>Micrococcales</taxon>
        <taxon>Dermacoccaceae</taxon>
        <taxon>Flexivirga</taxon>
    </lineage>
</organism>
<keyword evidence="1" id="KW-1133">Transmembrane helix</keyword>
<reference evidence="2" key="2">
    <citation type="submission" date="2020-09" db="EMBL/GenBank/DDBJ databases">
        <authorList>
            <person name="Sun Q."/>
            <person name="Zhou Y."/>
        </authorList>
    </citation>
    <scope>NUCLEOTIDE SEQUENCE</scope>
    <source>
        <strain evidence="2">CGMCC 1.15085</strain>
    </source>
</reference>
<sequence length="112" mass="11544">MLALQTLVLVIFAVALVVVAITGSSDDAGRATTEAGTVLALGACSGLLAWGFWRERSLARTPSLLWNVLGVIVGFTVATSGAPLVGALVIVLGVVTFVASLRVPSYELDDDE</sequence>
<gene>
    <name evidence="2" type="ORF">GCM10011492_32740</name>
</gene>
<name>A0A916TDH3_9MICO</name>
<dbReference type="Proteomes" id="UP000636793">
    <property type="component" value="Unassembled WGS sequence"/>
</dbReference>
<dbReference type="AlphaFoldDB" id="A0A916TDH3"/>